<evidence type="ECO:0000313" key="1">
    <source>
        <dbReference type="EMBL" id="OWZ82641.1"/>
    </source>
</evidence>
<name>A0A226BUU3_9FIRM</name>
<protein>
    <submittedName>
        <fullName evidence="1">Uncharacterized protein</fullName>
    </submittedName>
</protein>
<proteinExistence type="predicted"/>
<dbReference type="EMBL" id="NIQC01000062">
    <property type="protein sequence ID" value="OWZ82641.1"/>
    <property type="molecule type" value="Genomic_DNA"/>
</dbReference>
<comment type="caution">
    <text evidence="1">The sequence shown here is derived from an EMBL/GenBank/DDBJ whole genome shotgun (WGS) entry which is preliminary data.</text>
</comment>
<sequence length="92" mass="11114">MRFEKFHVSKNSKYDFRINWLEKRAFQSACILKHKNSSSLIRQWVTDYLDTIKFDEDVLIIIDTKYKYHDNYLEKGSHCILGVSEDGREFFL</sequence>
<dbReference type="AlphaFoldDB" id="A0A226BUU3"/>
<reference evidence="1 2" key="1">
    <citation type="submission" date="2017-06" db="EMBL/GenBank/DDBJ databases">
        <title>Draft Genome Sequence of Natranaerobius trueperi halophilic, alkalithermophilic bacteria from soda lakes.</title>
        <authorList>
            <person name="Zhao B."/>
        </authorList>
    </citation>
    <scope>NUCLEOTIDE SEQUENCE [LARGE SCALE GENOMIC DNA]</scope>
    <source>
        <strain evidence="1 2">DSM 18760</strain>
    </source>
</reference>
<gene>
    <name evidence="1" type="ORF">CDO51_12990</name>
</gene>
<dbReference type="Proteomes" id="UP000214588">
    <property type="component" value="Unassembled WGS sequence"/>
</dbReference>
<dbReference type="RefSeq" id="WP_089024641.1">
    <property type="nucleotide sequence ID" value="NZ_NIQC01000062.1"/>
</dbReference>
<evidence type="ECO:0000313" key="2">
    <source>
        <dbReference type="Proteomes" id="UP000214588"/>
    </source>
</evidence>
<accession>A0A226BUU3</accession>
<organism evidence="1 2">
    <name type="scientific">Natranaerobius trueperi</name>
    <dbReference type="NCBI Taxonomy" id="759412"/>
    <lineage>
        <taxon>Bacteria</taxon>
        <taxon>Bacillati</taxon>
        <taxon>Bacillota</taxon>
        <taxon>Clostridia</taxon>
        <taxon>Natranaerobiales</taxon>
        <taxon>Natranaerobiaceae</taxon>
        <taxon>Natranaerobius</taxon>
    </lineage>
</organism>
<keyword evidence="2" id="KW-1185">Reference proteome</keyword>